<feature type="transmembrane region" description="Helical" evidence="2">
    <location>
        <begin position="177"/>
        <end position="197"/>
    </location>
</feature>
<dbReference type="InterPro" id="IPR050327">
    <property type="entry name" value="Proton-linked_MCT"/>
</dbReference>
<dbReference type="InterPro" id="IPR036259">
    <property type="entry name" value="MFS_trans_sf"/>
</dbReference>
<dbReference type="SUPFAM" id="SSF103473">
    <property type="entry name" value="MFS general substrate transporter"/>
    <property type="match status" value="1"/>
</dbReference>
<evidence type="ECO:0000313" key="5">
    <source>
        <dbReference type="Proteomes" id="UP001497472"/>
    </source>
</evidence>
<dbReference type="Proteomes" id="UP001497472">
    <property type="component" value="Unassembled WGS sequence"/>
</dbReference>
<dbReference type="GO" id="GO:0016020">
    <property type="term" value="C:membrane"/>
    <property type="evidence" value="ECO:0007669"/>
    <property type="project" value="UniProtKB-SubCell"/>
</dbReference>
<keyword evidence="2" id="KW-0812">Transmembrane</keyword>
<feature type="transmembrane region" description="Helical" evidence="2">
    <location>
        <begin position="424"/>
        <end position="446"/>
    </location>
</feature>
<feature type="transmembrane region" description="Helical" evidence="2">
    <location>
        <begin position="59"/>
        <end position="82"/>
    </location>
</feature>
<feature type="transmembrane region" description="Helical" evidence="2">
    <location>
        <begin position="20"/>
        <end position="39"/>
    </location>
</feature>
<feature type="transmembrane region" description="Helical" evidence="2">
    <location>
        <begin position="335"/>
        <end position="352"/>
    </location>
</feature>
<keyword evidence="5" id="KW-1185">Reference proteome</keyword>
<feature type="transmembrane region" description="Helical" evidence="2">
    <location>
        <begin position="265"/>
        <end position="285"/>
    </location>
</feature>
<dbReference type="InterPro" id="IPR020846">
    <property type="entry name" value="MFS_dom"/>
</dbReference>
<dbReference type="InterPro" id="IPR011701">
    <property type="entry name" value="MFS"/>
</dbReference>
<reference evidence="4 5" key="1">
    <citation type="submission" date="2023-11" db="EMBL/GenBank/DDBJ databases">
        <authorList>
            <person name="Okamura Y."/>
        </authorList>
    </citation>
    <scope>NUCLEOTIDE SEQUENCE [LARGE SCALE GENOMIC DNA]</scope>
</reference>
<keyword evidence="2" id="KW-0472">Membrane</keyword>
<dbReference type="EMBL" id="CAVLEF010000001">
    <property type="protein sequence ID" value="CAK1540246.1"/>
    <property type="molecule type" value="Genomic_DNA"/>
</dbReference>
<dbReference type="Gene3D" id="1.20.1250.20">
    <property type="entry name" value="MFS general substrate transporter like domains"/>
    <property type="match status" value="2"/>
</dbReference>
<evidence type="ECO:0000313" key="4">
    <source>
        <dbReference type="EMBL" id="CAK1540246.1"/>
    </source>
</evidence>
<gene>
    <name evidence="4" type="ORF">LNINA_LOCUS315</name>
</gene>
<comment type="caution">
    <text evidence="4">The sequence shown here is derived from an EMBL/GenBank/DDBJ whole genome shotgun (WGS) entry which is preliminary data.</text>
</comment>
<feature type="transmembrane region" description="Helical" evidence="2">
    <location>
        <begin position="358"/>
        <end position="381"/>
    </location>
</feature>
<sequence length="463" mass="51935">MCAQGDMHKEHKYEPPDGKWGYMICVAVTVILTVLTGFANSSALIYKERFNELAMDTTSVAIVNNLGGLCVAISGFSTSFFLKYTSIRKLGFVAALFYSLGLFGTALCSSKAMLFIFQGIIKNLGHGLLINISFTMLNQYFVQRRIFAMSIVQTVPVIATLATPMLVKCFLERYGPYWNLLLISAISFHNILAIILLQPVSKHMKRVELPETKEIEIKSLVREKIYHHTNVPNTRYKVVKNANEKAKTGGDLIMKFVGKEMYKKFLLSNAFLGLSICLFADVTFFSMLSPALYYMGWNEALVSRALALFGLGNLFARMLFIFISKWLGKMGTPEIYVIGLLIACLSRLGMLWSDNRIIMQSFLVIVGVSRAFITVLHPIVIADCVSPDKFTEAMGLSMLAFGLVSFILGPTISAIRMLTDSYATAFYILTSCFGIVVIFWTIELVYKKNAHKWKPRRSLPEKP</sequence>
<keyword evidence="2" id="KW-1133">Transmembrane helix</keyword>
<protein>
    <recommendedName>
        <fullName evidence="3">Major facilitator superfamily (MFS) profile domain-containing protein</fullName>
    </recommendedName>
</protein>
<organism evidence="4 5">
    <name type="scientific">Leptosia nina</name>
    <dbReference type="NCBI Taxonomy" id="320188"/>
    <lineage>
        <taxon>Eukaryota</taxon>
        <taxon>Metazoa</taxon>
        <taxon>Ecdysozoa</taxon>
        <taxon>Arthropoda</taxon>
        <taxon>Hexapoda</taxon>
        <taxon>Insecta</taxon>
        <taxon>Pterygota</taxon>
        <taxon>Neoptera</taxon>
        <taxon>Endopterygota</taxon>
        <taxon>Lepidoptera</taxon>
        <taxon>Glossata</taxon>
        <taxon>Ditrysia</taxon>
        <taxon>Papilionoidea</taxon>
        <taxon>Pieridae</taxon>
        <taxon>Pierinae</taxon>
        <taxon>Leptosia</taxon>
    </lineage>
</organism>
<dbReference type="PROSITE" id="PS50850">
    <property type="entry name" value="MFS"/>
    <property type="match status" value="1"/>
</dbReference>
<dbReference type="Pfam" id="PF07690">
    <property type="entry name" value="MFS_1"/>
    <property type="match status" value="1"/>
</dbReference>
<dbReference type="AlphaFoldDB" id="A0AAV1IV16"/>
<dbReference type="PANTHER" id="PTHR11360:SF309">
    <property type="entry name" value="MONOCARBOXYLATE TRANSPORTER 7-LIKE PROTEIN"/>
    <property type="match status" value="1"/>
</dbReference>
<comment type="subcellular location">
    <subcellularLocation>
        <location evidence="1">Membrane</location>
        <topology evidence="1">Multi-pass membrane protein</topology>
    </subcellularLocation>
</comment>
<accession>A0AAV1IV16</accession>
<feature type="transmembrane region" description="Helical" evidence="2">
    <location>
        <begin position="393"/>
        <end position="418"/>
    </location>
</feature>
<evidence type="ECO:0000259" key="3">
    <source>
        <dbReference type="PROSITE" id="PS50850"/>
    </source>
</evidence>
<proteinExistence type="predicted"/>
<feature type="transmembrane region" description="Helical" evidence="2">
    <location>
        <begin position="146"/>
        <end position="165"/>
    </location>
</feature>
<feature type="transmembrane region" description="Helical" evidence="2">
    <location>
        <begin position="89"/>
        <end position="107"/>
    </location>
</feature>
<evidence type="ECO:0000256" key="1">
    <source>
        <dbReference type="ARBA" id="ARBA00004141"/>
    </source>
</evidence>
<evidence type="ECO:0000256" key="2">
    <source>
        <dbReference type="SAM" id="Phobius"/>
    </source>
</evidence>
<feature type="domain" description="Major facilitator superfamily (MFS) profile" evidence="3">
    <location>
        <begin position="22"/>
        <end position="449"/>
    </location>
</feature>
<dbReference type="PANTHER" id="PTHR11360">
    <property type="entry name" value="MONOCARBOXYLATE TRANSPORTER"/>
    <property type="match status" value="1"/>
</dbReference>
<name>A0AAV1IV16_9NEOP</name>
<feature type="transmembrane region" description="Helical" evidence="2">
    <location>
        <begin position="305"/>
        <end position="323"/>
    </location>
</feature>
<dbReference type="GO" id="GO:0008028">
    <property type="term" value="F:monocarboxylic acid transmembrane transporter activity"/>
    <property type="evidence" value="ECO:0007669"/>
    <property type="project" value="TreeGrafter"/>
</dbReference>